<proteinExistence type="predicted"/>
<evidence type="ECO:0000259" key="8">
    <source>
        <dbReference type="Pfam" id="PF12704"/>
    </source>
</evidence>
<comment type="subcellular location">
    <subcellularLocation>
        <location evidence="1">Cell membrane</location>
        <topology evidence="1">Multi-pass membrane protein</topology>
    </subcellularLocation>
</comment>
<sequence>MSPLRIAMKGLRSRAVSSSVTAGSMALSVCLLLLVWGFKVEAERSFAASDGGFDAVLGPRGSKLQIVLNALYHLDESPGLMLWSDYEQIKANRMVAAAYPIAVGDNYRGIRLVGTVPEYLAEHEYREGYGFEFEGDGRVFANGQFEAVVGSQAAKQLKLGMGDTFHPYHGLQYDVNARHEELYEVVGVLEPTGTPADRVIWIPVAGVQNMSGHAAAAANSVSAALVKFHPGARTAGFQLDMMYNKRGDRLTLAWPASQSVLRLFEKLGWFDFALRAIAVLVAVIAAAGVTATLYNAMSERRRDIAVWRALGARRRVVFGIATLESLGIAVCGLLAGMVLYLLVGYVLAGFVRDRAGVVLELLTPNAAFWAVPLGVLLIGFLAGVAPAVKAYTVDVRKNLS</sequence>
<evidence type="ECO:0000313" key="10">
    <source>
        <dbReference type="Proteomes" id="UP000622317"/>
    </source>
</evidence>
<keyword evidence="4 6" id="KW-1133">Transmembrane helix</keyword>
<dbReference type="InterPro" id="IPR003838">
    <property type="entry name" value="ABC3_permease_C"/>
</dbReference>
<keyword evidence="5 6" id="KW-0472">Membrane</keyword>
<accession>A0A927IEB8</accession>
<evidence type="ECO:0000256" key="5">
    <source>
        <dbReference type="ARBA" id="ARBA00023136"/>
    </source>
</evidence>
<name>A0A927IEB8_9BACT</name>
<organism evidence="9 10">
    <name type="scientific">Pelagicoccus enzymogenes</name>
    <dbReference type="NCBI Taxonomy" id="2773457"/>
    <lineage>
        <taxon>Bacteria</taxon>
        <taxon>Pseudomonadati</taxon>
        <taxon>Verrucomicrobiota</taxon>
        <taxon>Opitutia</taxon>
        <taxon>Puniceicoccales</taxon>
        <taxon>Pelagicoccaceae</taxon>
        <taxon>Pelagicoccus</taxon>
    </lineage>
</organism>
<evidence type="ECO:0000256" key="3">
    <source>
        <dbReference type="ARBA" id="ARBA00022692"/>
    </source>
</evidence>
<keyword evidence="10" id="KW-1185">Reference proteome</keyword>
<evidence type="ECO:0000256" key="1">
    <source>
        <dbReference type="ARBA" id="ARBA00004651"/>
    </source>
</evidence>
<evidence type="ECO:0000256" key="6">
    <source>
        <dbReference type="SAM" id="Phobius"/>
    </source>
</evidence>
<evidence type="ECO:0000259" key="7">
    <source>
        <dbReference type="Pfam" id="PF02687"/>
    </source>
</evidence>
<evidence type="ECO:0000256" key="4">
    <source>
        <dbReference type="ARBA" id="ARBA00022989"/>
    </source>
</evidence>
<keyword evidence="2" id="KW-1003">Cell membrane</keyword>
<dbReference type="RefSeq" id="WP_191615999.1">
    <property type="nucleotide sequence ID" value="NZ_JACYFG010000006.1"/>
</dbReference>
<dbReference type="AlphaFoldDB" id="A0A927IEB8"/>
<dbReference type="Pfam" id="PF12704">
    <property type="entry name" value="MacB_PCD"/>
    <property type="match status" value="1"/>
</dbReference>
<protein>
    <submittedName>
        <fullName evidence="9">ABC transporter permease</fullName>
    </submittedName>
</protein>
<dbReference type="GO" id="GO:0005886">
    <property type="term" value="C:plasma membrane"/>
    <property type="evidence" value="ECO:0007669"/>
    <property type="project" value="UniProtKB-SubCell"/>
</dbReference>
<feature type="domain" description="MacB-like periplasmic core" evidence="8">
    <location>
        <begin position="25"/>
        <end position="235"/>
    </location>
</feature>
<dbReference type="Pfam" id="PF02687">
    <property type="entry name" value="FtsX"/>
    <property type="match status" value="1"/>
</dbReference>
<comment type="caution">
    <text evidence="9">The sequence shown here is derived from an EMBL/GenBank/DDBJ whole genome shotgun (WGS) entry which is preliminary data.</text>
</comment>
<dbReference type="EMBL" id="JACYFG010000006">
    <property type="protein sequence ID" value="MBD5778872.1"/>
    <property type="molecule type" value="Genomic_DNA"/>
</dbReference>
<dbReference type="PANTHER" id="PTHR43738">
    <property type="entry name" value="ABC TRANSPORTER, MEMBRANE PROTEIN"/>
    <property type="match status" value="1"/>
</dbReference>
<dbReference type="InterPro" id="IPR025857">
    <property type="entry name" value="MacB_PCD"/>
</dbReference>
<keyword evidence="3 6" id="KW-0812">Transmembrane</keyword>
<feature type="transmembrane region" description="Helical" evidence="6">
    <location>
        <begin position="316"/>
        <end position="347"/>
    </location>
</feature>
<dbReference type="Proteomes" id="UP000622317">
    <property type="component" value="Unassembled WGS sequence"/>
</dbReference>
<gene>
    <name evidence="9" type="ORF">IEN85_05165</name>
</gene>
<evidence type="ECO:0000256" key="2">
    <source>
        <dbReference type="ARBA" id="ARBA00022475"/>
    </source>
</evidence>
<feature type="domain" description="ABC3 transporter permease C-terminal" evidence="7">
    <location>
        <begin position="276"/>
        <end position="392"/>
    </location>
</feature>
<evidence type="ECO:0000313" key="9">
    <source>
        <dbReference type="EMBL" id="MBD5778872.1"/>
    </source>
</evidence>
<feature type="transmembrane region" description="Helical" evidence="6">
    <location>
        <begin position="272"/>
        <end position="295"/>
    </location>
</feature>
<reference evidence="9" key="1">
    <citation type="submission" date="2020-09" db="EMBL/GenBank/DDBJ databases">
        <title>Pelagicoccus enzymogenes sp. nov. with an EPS production, isolated from marine sediment.</title>
        <authorList>
            <person name="Feng X."/>
        </authorList>
    </citation>
    <scope>NUCLEOTIDE SEQUENCE</scope>
    <source>
        <strain evidence="9">NFK12</strain>
    </source>
</reference>
<dbReference type="InterPro" id="IPR051125">
    <property type="entry name" value="ABC-4/HrtB_transporter"/>
</dbReference>
<dbReference type="PANTHER" id="PTHR43738:SF2">
    <property type="entry name" value="ABC TRANSPORTER PERMEASE"/>
    <property type="match status" value="1"/>
</dbReference>
<feature type="transmembrane region" description="Helical" evidence="6">
    <location>
        <begin position="367"/>
        <end position="388"/>
    </location>
</feature>